<dbReference type="InterPro" id="IPR001853">
    <property type="entry name" value="DSBA-like_thioredoxin_dom"/>
</dbReference>
<comment type="catalytic activity">
    <reaction evidence="1">
        <text>2-hydroxychromene-2-carboxylate = (3E)-4-(2-hydroxyphenyl)-2-oxobut-3-enoate</text>
        <dbReference type="Rhea" id="RHEA:27401"/>
        <dbReference type="ChEBI" id="CHEBI:59350"/>
        <dbReference type="ChEBI" id="CHEBI:59353"/>
        <dbReference type="EC" id="5.99.1.4"/>
    </reaction>
</comment>
<dbReference type="CDD" id="cd03022">
    <property type="entry name" value="DsbA_HCCA_Iso"/>
    <property type="match status" value="1"/>
</dbReference>
<dbReference type="GO" id="GO:0004602">
    <property type="term" value="F:glutathione peroxidase activity"/>
    <property type="evidence" value="ECO:0007669"/>
    <property type="project" value="TreeGrafter"/>
</dbReference>
<evidence type="ECO:0000256" key="1">
    <source>
        <dbReference type="PIRNR" id="PIRNR006386"/>
    </source>
</evidence>
<dbReference type="PANTHER" id="PTHR42943">
    <property type="entry name" value="GLUTATHIONE S-TRANSFERASE KAPPA"/>
    <property type="match status" value="1"/>
</dbReference>
<dbReference type="Pfam" id="PF01323">
    <property type="entry name" value="DSBA"/>
    <property type="match status" value="1"/>
</dbReference>
<comment type="caution">
    <text evidence="4">The sequence shown here is derived from an EMBL/GenBank/DDBJ whole genome shotgun (WGS) entry which is preliminary data.</text>
</comment>
<dbReference type="InterPro" id="IPR044087">
    <property type="entry name" value="NahD-like"/>
</dbReference>
<dbReference type="GO" id="GO:0006749">
    <property type="term" value="P:glutathione metabolic process"/>
    <property type="evidence" value="ECO:0007669"/>
    <property type="project" value="TreeGrafter"/>
</dbReference>
<dbReference type="Gene3D" id="3.40.30.10">
    <property type="entry name" value="Glutaredoxin"/>
    <property type="match status" value="1"/>
</dbReference>
<dbReference type="EMBL" id="ARYI01000001">
    <property type="protein sequence ID" value="KCZ96080.1"/>
    <property type="molecule type" value="Genomic_DNA"/>
</dbReference>
<dbReference type="GO" id="GO:0004364">
    <property type="term" value="F:glutathione transferase activity"/>
    <property type="evidence" value="ECO:0007669"/>
    <property type="project" value="TreeGrafter"/>
</dbReference>
<evidence type="ECO:0000259" key="3">
    <source>
        <dbReference type="Pfam" id="PF01323"/>
    </source>
</evidence>
<dbReference type="AlphaFoldDB" id="A0A059FZN5"/>
<dbReference type="PATRIC" id="fig|1280951.3.peg.67"/>
<feature type="domain" description="DSBA-like thioredoxin" evidence="3">
    <location>
        <begin position="7"/>
        <end position="195"/>
    </location>
</feature>
<proteinExistence type="inferred from homology"/>
<dbReference type="InterPro" id="IPR051924">
    <property type="entry name" value="GST_Kappa/NadH"/>
</dbReference>
<dbReference type="RefSeq" id="WP_011646011.1">
    <property type="nucleotide sequence ID" value="NZ_ARYI01000001.1"/>
</dbReference>
<evidence type="ECO:0000313" key="4">
    <source>
        <dbReference type="EMBL" id="KCZ96080.1"/>
    </source>
</evidence>
<dbReference type="PANTHER" id="PTHR42943:SF2">
    <property type="entry name" value="GLUTATHIONE S-TRANSFERASE KAPPA 1"/>
    <property type="match status" value="1"/>
</dbReference>
<accession>A0A059FZN5</accession>
<feature type="active site" description="Nucleophile" evidence="2">
    <location>
        <position position="15"/>
    </location>
</feature>
<name>A0A059FZN5_9PROT</name>
<organism evidence="4 5">
    <name type="scientific">Hyphomonas hirschiana VP5</name>
    <dbReference type="NCBI Taxonomy" id="1280951"/>
    <lineage>
        <taxon>Bacteria</taxon>
        <taxon>Pseudomonadati</taxon>
        <taxon>Pseudomonadota</taxon>
        <taxon>Alphaproteobacteria</taxon>
        <taxon>Hyphomonadales</taxon>
        <taxon>Hyphomonadaceae</taxon>
        <taxon>Hyphomonas</taxon>
    </lineage>
</organism>
<keyword evidence="5" id="KW-1185">Reference proteome</keyword>
<dbReference type="PIRSF" id="PIRSF006386">
    <property type="entry name" value="HCCAis_GSTk"/>
    <property type="match status" value="1"/>
</dbReference>
<dbReference type="OrthoDB" id="5244108at2"/>
<sequence length="202" mass="22330">MRPPAPIEFWFDFSSGYAYFAAQEIDALGARVGRPILWRPYMLGTAFKVTGMRGLSATPVKGGYARHDWQRAARKLGVPFAPPADHPKIALPATRAFYWIEAHHPGQERPFAREIFARYYSGALDSSDPDAIAALAGPLGLDAAALREGLETPAIKDHARATSEAAIARGIFGSPFFVIDEEPFWGWDRLPMLEDWARTGGW</sequence>
<dbReference type="EC" id="5.99.1.4" evidence="1"/>
<comment type="similarity">
    <text evidence="1">Belongs to the GST superfamily. NadH family.</text>
</comment>
<evidence type="ECO:0000256" key="2">
    <source>
        <dbReference type="PIRSR" id="PIRSR006386-1"/>
    </source>
</evidence>
<dbReference type="GO" id="GO:0018845">
    <property type="term" value="F:2-hydroxychromene-2-carboxylate isomerase activity"/>
    <property type="evidence" value="ECO:0007669"/>
    <property type="project" value="UniProtKB-UniRule"/>
</dbReference>
<dbReference type="GO" id="GO:1901170">
    <property type="term" value="P:naphthalene catabolic process"/>
    <property type="evidence" value="ECO:0007669"/>
    <property type="project" value="InterPro"/>
</dbReference>
<dbReference type="SUPFAM" id="SSF52833">
    <property type="entry name" value="Thioredoxin-like"/>
    <property type="match status" value="1"/>
</dbReference>
<reference evidence="4 5" key="1">
    <citation type="submission" date="2013-04" db="EMBL/GenBank/DDBJ databases">
        <title>Hyphomonas hirschiana VP5 Genome Sequencing.</title>
        <authorList>
            <person name="Lai Q."/>
            <person name="Shao Z."/>
        </authorList>
    </citation>
    <scope>NUCLEOTIDE SEQUENCE [LARGE SCALE GENOMIC DNA]</scope>
    <source>
        <strain evidence="4 5">VP5</strain>
    </source>
</reference>
<keyword evidence="1 4" id="KW-0413">Isomerase</keyword>
<gene>
    <name evidence="4" type="ORF">HHI_00335</name>
</gene>
<evidence type="ECO:0000313" key="5">
    <source>
        <dbReference type="Proteomes" id="UP000025061"/>
    </source>
</evidence>
<protein>
    <recommendedName>
        <fullName evidence="1">2-hydroxychromene-2-carboxylate isomerase</fullName>
        <ecNumber evidence="1">5.99.1.4</ecNumber>
    </recommendedName>
</protein>
<dbReference type="Proteomes" id="UP000025061">
    <property type="component" value="Unassembled WGS sequence"/>
</dbReference>
<dbReference type="InterPro" id="IPR036249">
    <property type="entry name" value="Thioredoxin-like_sf"/>
</dbReference>
<dbReference type="InterPro" id="IPR014440">
    <property type="entry name" value="HCCAis_GSTk"/>
</dbReference>